<evidence type="ECO:0000313" key="2">
    <source>
        <dbReference type="EMBL" id="EPE06428.1"/>
    </source>
</evidence>
<name>S3CJ30_OPHP1</name>
<dbReference type="HOGENOM" id="CLU_537582_0_0_1"/>
<dbReference type="OrthoDB" id="5362630at2759"/>
<sequence>MRMEESDPSAPAFLPDSFGDKQPHNGLELTFRHYDILSSGSSTSTDTSLDTDSFDDSYGSGYELPVPAEKDNTVASQPGFDLDQFDGPVLDSADGIKQELSGIVDEACRDSMTAAAPMAVGLSSVPKIHKLAFDIGRLYRQASGHGLPVKRKVQDTNHEHGPRKQPATNLNVAAKLSKRCDVCKQQKKGPCGWASKGATIFTPCLRALGAKRKQNGNEKCIQASLDDIVLYTNGTPGAFKGKRDLKPILNLTEHKTAFKMEFPSLSFDERLSPNEILQLQEAFGVGEFHIVRNSRLSCAIIDKAIRYSMENQNSAAAAALRLCGMCHARENIDSVSLHLADGNKPDLYRITTAHILDPLRADLIAKLEAMLYSSNADKWVDYFLASFLLLDLIDRILWESRFMANPVHATVTAFREQLCHSGNTILAYYHHCISQYAPPLLDWFDHTLDLTGESYTDKDLFLLKGVKECIDFTDGDYNLDESGRPSPTEMCFLEKQLFFKSWSPVLP</sequence>
<evidence type="ECO:0000313" key="3">
    <source>
        <dbReference type="Proteomes" id="UP000016923"/>
    </source>
</evidence>
<dbReference type="VEuPathDB" id="FungiDB:F503_02556"/>
<organism evidence="2 3">
    <name type="scientific">Ophiostoma piceae (strain UAMH 11346)</name>
    <name type="common">Sap stain fungus</name>
    <dbReference type="NCBI Taxonomy" id="1262450"/>
    <lineage>
        <taxon>Eukaryota</taxon>
        <taxon>Fungi</taxon>
        <taxon>Dikarya</taxon>
        <taxon>Ascomycota</taxon>
        <taxon>Pezizomycotina</taxon>
        <taxon>Sordariomycetes</taxon>
        <taxon>Sordariomycetidae</taxon>
        <taxon>Ophiostomatales</taxon>
        <taxon>Ophiostomataceae</taxon>
        <taxon>Ophiostoma</taxon>
    </lineage>
</organism>
<dbReference type="EMBL" id="KE148153">
    <property type="protein sequence ID" value="EPE06428.1"/>
    <property type="molecule type" value="Genomic_DNA"/>
</dbReference>
<accession>S3CJ30</accession>
<keyword evidence="3" id="KW-1185">Reference proteome</keyword>
<evidence type="ECO:0000256" key="1">
    <source>
        <dbReference type="SAM" id="MobiDB-lite"/>
    </source>
</evidence>
<reference evidence="2 3" key="1">
    <citation type="journal article" date="2013" name="BMC Genomics">
        <title>The genome and transcriptome of the pine saprophyte Ophiostoma piceae, and a comparison with the bark beetle-associated pine pathogen Grosmannia clavigera.</title>
        <authorList>
            <person name="Haridas S."/>
            <person name="Wang Y."/>
            <person name="Lim L."/>
            <person name="Massoumi Alamouti S."/>
            <person name="Jackman S."/>
            <person name="Docking R."/>
            <person name="Robertson G."/>
            <person name="Birol I."/>
            <person name="Bohlmann J."/>
            <person name="Breuil C."/>
        </authorList>
    </citation>
    <scope>NUCLEOTIDE SEQUENCE [LARGE SCALE GENOMIC DNA]</scope>
    <source>
        <strain evidence="2 3">UAMH 11346</strain>
    </source>
</reference>
<gene>
    <name evidence="2" type="ORF">F503_02556</name>
</gene>
<proteinExistence type="predicted"/>
<dbReference type="AlphaFoldDB" id="S3CJ30"/>
<feature type="region of interest" description="Disordered" evidence="1">
    <location>
        <begin position="1"/>
        <end position="25"/>
    </location>
</feature>
<protein>
    <submittedName>
        <fullName evidence="2">Uncharacterized protein</fullName>
    </submittedName>
</protein>
<dbReference type="Proteomes" id="UP000016923">
    <property type="component" value="Unassembled WGS sequence"/>
</dbReference>